<protein>
    <submittedName>
        <fullName evidence="1">Uncharacterized protein</fullName>
    </submittedName>
</protein>
<dbReference type="Proteomes" id="UP001055811">
    <property type="component" value="Linkage Group LG05"/>
</dbReference>
<evidence type="ECO:0000313" key="2">
    <source>
        <dbReference type="Proteomes" id="UP001055811"/>
    </source>
</evidence>
<reference evidence="1 2" key="2">
    <citation type="journal article" date="2022" name="Mol. Ecol. Resour.">
        <title>The genomes of chicory, endive, great burdock and yacon provide insights into Asteraceae paleo-polyploidization history and plant inulin production.</title>
        <authorList>
            <person name="Fan W."/>
            <person name="Wang S."/>
            <person name="Wang H."/>
            <person name="Wang A."/>
            <person name="Jiang F."/>
            <person name="Liu H."/>
            <person name="Zhao H."/>
            <person name="Xu D."/>
            <person name="Zhang Y."/>
        </authorList>
    </citation>
    <scope>NUCLEOTIDE SEQUENCE [LARGE SCALE GENOMIC DNA]</scope>
    <source>
        <strain evidence="2">cv. Punajuju</strain>
        <tissue evidence="1">Leaves</tissue>
    </source>
</reference>
<reference evidence="2" key="1">
    <citation type="journal article" date="2022" name="Mol. Ecol. Resour.">
        <title>The genomes of chicory, endive, great burdock and yacon provide insights into Asteraceae palaeo-polyploidization history and plant inulin production.</title>
        <authorList>
            <person name="Fan W."/>
            <person name="Wang S."/>
            <person name="Wang H."/>
            <person name="Wang A."/>
            <person name="Jiang F."/>
            <person name="Liu H."/>
            <person name="Zhao H."/>
            <person name="Xu D."/>
            <person name="Zhang Y."/>
        </authorList>
    </citation>
    <scope>NUCLEOTIDE SEQUENCE [LARGE SCALE GENOMIC DNA]</scope>
    <source>
        <strain evidence="2">cv. Punajuju</strain>
    </source>
</reference>
<accession>A0ACB9CUM3</accession>
<keyword evidence="2" id="KW-1185">Reference proteome</keyword>
<evidence type="ECO:0000313" key="1">
    <source>
        <dbReference type="EMBL" id="KAI3737787.1"/>
    </source>
</evidence>
<organism evidence="1 2">
    <name type="scientific">Cichorium intybus</name>
    <name type="common">Chicory</name>
    <dbReference type="NCBI Taxonomy" id="13427"/>
    <lineage>
        <taxon>Eukaryota</taxon>
        <taxon>Viridiplantae</taxon>
        <taxon>Streptophyta</taxon>
        <taxon>Embryophyta</taxon>
        <taxon>Tracheophyta</taxon>
        <taxon>Spermatophyta</taxon>
        <taxon>Magnoliopsida</taxon>
        <taxon>eudicotyledons</taxon>
        <taxon>Gunneridae</taxon>
        <taxon>Pentapetalae</taxon>
        <taxon>asterids</taxon>
        <taxon>campanulids</taxon>
        <taxon>Asterales</taxon>
        <taxon>Asteraceae</taxon>
        <taxon>Cichorioideae</taxon>
        <taxon>Cichorieae</taxon>
        <taxon>Cichoriinae</taxon>
        <taxon>Cichorium</taxon>
    </lineage>
</organism>
<dbReference type="EMBL" id="CM042013">
    <property type="protein sequence ID" value="KAI3737787.1"/>
    <property type="molecule type" value="Genomic_DNA"/>
</dbReference>
<name>A0ACB9CUM3_CICIN</name>
<proteinExistence type="predicted"/>
<comment type="caution">
    <text evidence="1">The sequence shown here is derived from an EMBL/GenBank/DDBJ whole genome shotgun (WGS) entry which is preliminary data.</text>
</comment>
<gene>
    <name evidence="1" type="ORF">L2E82_27799</name>
</gene>
<sequence length="135" mass="15193">MGKLFLSFIRFNNILLDFDKDIWGCISVGYFKQVTKASEIGSSTMPHKVNPIDFEKSEGNLRIANTILDHLSTKLPISRWQRHLTDSTVLRNIGVGLGYSLLPYKSAVVGIRKLQVNEAALDKDLDNSWEVLAEV</sequence>